<reference evidence="2" key="1">
    <citation type="journal article" date="2020" name="Stud. Mycol.">
        <title>101 Dothideomycetes genomes: a test case for predicting lifestyles and emergence of pathogens.</title>
        <authorList>
            <person name="Haridas S."/>
            <person name="Albert R."/>
            <person name="Binder M."/>
            <person name="Bloem J."/>
            <person name="Labutti K."/>
            <person name="Salamov A."/>
            <person name="Andreopoulos B."/>
            <person name="Baker S."/>
            <person name="Barry K."/>
            <person name="Bills G."/>
            <person name="Bluhm B."/>
            <person name="Cannon C."/>
            <person name="Castanera R."/>
            <person name="Culley D."/>
            <person name="Daum C."/>
            <person name="Ezra D."/>
            <person name="Gonzalez J."/>
            <person name="Henrissat B."/>
            <person name="Kuo A."/>
            <person name="Liang C."/>
            <person name="Lipzen A."/>
            <person name="Lutzoni F."/>
            <person name="Magnuson J."/>
            <person name="Mondo S."/>
            <person name="Nolan M."/>
            <person name="Ohm R."/>
            <person name="Pangilinan J."/>
            <person name="Park H.-J."/>
            <person name="Ramirez L."/>
            <person name="Alfaro M."/>
            <person name="Sun H."/>
            <person name="Tritt A."/>
            <person name="Yoshinaga Y."/>
            <person name="Zwiers L.-H."/>
            <person name="Turgeon B."/>
            <person name="Goodwin S."/>
            <person name="Spatafora J."/>
            <person name="Crous P."/>
            <person name="Grigoriev I."/>
        </authorList>
    </citation>
    <scope>NUCLEOTIDE SEQUENCE</scope>
    <source>
        <strain evidence="2">CBS 480.64</strain>
    </source>
</reference>
<organism evidence="2 3">
    <name type="scientific">Piedraia hortae CBS 480.64</name>
    <dbReference type="NCBI Taxonomy" id="1314780"/>
    <lineage>
        <taxon>Eukaryota</taxon>
        <taxon>Fungi</taxon>
        <taxon>Dikarya</taxon>
        <taxon>Ascomycota</taxon>
        <taxon>Pezizomycotina</taxon>
        <taxon>Dothideomycetes</taxon>
        <taxon>Dothideomycetidae</taxon>
        <taxon>Capnodiales</taxon>
        <taxon>Piedraiaceae</taxon>
        <taxon>Piedraia</taxon>
    </lineage>
</organism>
<evidence type="ECO:0000256" key="1">
    <source>
        <dbReference type="SAM" id="MobiDB-lite"/>
    </source>
</evidence>
<keyword evidence="3" id="KW-1185">Reference proteome</keyword>
<feature type="compositionally biased region" description="Pro residues" evidence="1">
    <location>
        <begin position="11"/>
        <end position="22"/>
    </location>
</feature>
<gene>
    <name evidence="2" type="ORF">K470DRAFT_278333</name>
</gene>
<dbReference type="AlphaFoldDB" id="A0A6A7BTJ8"/>
<feature type="compositionally biased region" description="Basic residues" evidence="1">
    <location>
        <begin position="169"/>
        <end position="181"/>
    </location>
</feature>
<proteinExistence type="predicted"/>
<evidence type="ECO:0000313" key="3">
    <source>
        <dbReference type="Proteomes" id="UP000799421"/>
    </source>
</evidence>
<evidence type="ECO:0000313" key="2">
    <source>
        <dbReference type="EMBL" id="KAF2858666.1"/>
    </source>
</evidence>
<protein>
    <submittedName>
        <fullName evidence="2">Uncharacterized protein</fullName>
    </submittedName>
</protein>
<accession>A0A6A7BTJ8</accession>
<dbReference type="Proteomes" id="UP000799421">
    <property type="component" value="Unassembled WGS sequence"/>
</dbReference>
<name>A0A6A7BTJ8_9PEZI</name>
<feature type="region of interest" description="Disordered" evidence="1">
    <location>
        <begin position="137"/>
        <end position="181"/>
    </location>
</feature>
<feature type="region of interest" description="Disordered" evidence="1">
    <location>
        <begin position="1"/>
        <end position="42"/>
    </location>
</feature>
<sequence length="181" mass="20011">MRPARRGSLHIPPPPPPPPPRPLAAGFGSETNQGHGGLTGPLDGRKDFLQYVETRQKGLRAVRPFLYSLDDVCKSVVEGGPQRSSLSQVWVTGHSLFNDHSTPLAWIARLEAAKLCPERDDVDVGHLLQRSAAHNRRYDVENNPDTETSPALPSCSPCPTWRGVDRVRPLSRRKGKTWNEA</sequence>
<dbReference type="EMBL" id="MU006005">
    <property type="protein sequence ID" value="KAF2858666.1"/>
    <property type="molecule type" value="Genomic_DNA"/>
</dbReference>